<dbReference type="InterPro" id="IPR019734">
    <property type="entry name" value="TPR_rpt"/>
</dbReference>
<dbReference type="Pfam" id="PF13181">
    <property type="entry name" value="TPR_8"/>
    <property type="match status" value="2"/>
</dbReference>
<sequence>MEAWLEQREEDALRQEHSGDFQEQCLHWWSNEYPGFIAEACCRSLPVATSDKPGQVFDGTLRVAFALRRPEQEDLPAERGLEVDWLGGYWKLPRAAAAAAIPHGGGGDAGAGSATPREVSLEEVRARVVSSFSSAEKRTAEVEKAHLEEVYSVLAPALLRVIRIGGAIDAMSLMHGYRATPAVCAFLLARAAAAMRRDKMRNAKNLLDLAKGLVPAPKAPTAGNMPERSALSYIERNLAVCCLMEQHQQLTGRGRLTLLDAVAKVDSSLRWLPTSASAHYIKGRCHHDAGEFEPGARCLLKAVALDPDFKQPYLALGNCLLQLGRFRAAAEASRACLSRHSDSPTAHFNLGQAYYQMLWEGLQPKESAAEVRRLGAEALRYVRENDFKLWRPADECMLQYLLAEQDGRGDHCREPVHTRKVFGWRP</sequence>
<dbReference type="Gene3D" id="1.25.40.10">
    <property type="entry name" value="Tetratricopeptide repeat domain"/>
    <property type="match status" value="1"/>
</dbReference>
<accession>A0A7S0FR54</accession>
<dbReference type="EMBL" id="HBEG01036302">
    <property type="protein sequence ID" value="CAD8375147.1"/>
    <property type="molecule type" value="Transcribed_RNA"/>
</dbReference>
<evidence type="ECO:0000256" key="1">
    <source>
        <dbReference type="PROSITE-ProRule" id="PRU00339"/>
    </source>
</evidence>
<dbReference type="SUPFAM" id="SSF48452">
    <property type="entry name" value="TPR-like"/>
    <property type="match status" value="1"/>
</dbReference>
<feature type="repeat" description="TPR" evidence="1">
    <location>
        <begin position="276"/>
        <end position="309"/>
    </location>
</feature>
<dbReference type="InterPro" id="IPR011990">
    <property type="entry name" value="TPR-like_helical_dom_sf"/>
</dbReference>
<dbReference type="SMART" id="SM00028">
    <property type="entry name" value="TPR"/>
    <property type="match status" value="2"/>
</dbReference>
<dbReference type="PROSITE" id="PS50005">
    <property type="entry name" value="TPR"/>
    <property type="match status" value="1"/>
</dbReference>
<keyword evidence="1" id="KW-0802">TPR repeat</keyword>
<protein>
    <submittedName>
        <fullName evidence="2">Uncharacterized protein</fullName>
    </submittedName>
</protein>
<name>A0A7S0FR54_9DINO</name>
<evidence type="ECO:0000313" key="2">
    <source>
        <dbReference type="EMBL" id="CAD8375147.1"/>
    </source>
</evidence>
<gene>
    <name evidence="2" type="ORF">PBAH0796_LOCUS22196</name>
</gene>
<reference evidence="2" key="1">
    <citation type="submission" date="2021-01" db="EMBL/GenBank/DDBJ databases">
        <authorList>
            <person name="Corre E."/>
            <person name="Pelletier E."/>
            <person name="Niang G."/>
            <person name="Scheremetjew M."/>
            <person name="Finn R."/>
            <person name="Kale V."/>
            <person name="Holt S."/>
            <person name="Cochrane G."/>
            <person name="Meng A."/>
            <person name="Brown T."/>
            <person name="Cohen L."/>
        </authorList>
    </citation>
    <scope>NUCLEOTIDE SEQUENCE</scope>
    <source>
        <strain evidence="2">Pbaha01</strain>
    </source>
</reference>
<proteinExistence type="predicted"/>
<dbReference type="AlphaFoldDB" id="A0A7S0FR54"/>
<organism evidence="2">
    <name type="scientific">Pyrodinium bahamense</name>
    <dbReference type="NCBI Taxonomy" id="73915"/>
    <lineage>
        <taxon>Eukaryota</taxon>
        <taxon>Sar</taxon>
        <taxon>Alveolata</taxon>
        <taxon>Dinophyceae</taxon>
        <taxon>Gonyaulacales</taxon>
        <taxon>Pyrocystaceae</taxon>
        <taxon>Pyrodinium</taxon>
    </lineage>
</organism>